<dbReference type="RefSeq" id="WP_234859806.1">
    <property type="nucleotide sequence ID" value="NZ_JAKEVZ010000001.1"/>
</dbReference>
<evidence type="ECO:0000313" key="1">
    <source>
        <dbReference type="EMBL" id="MCF1749622.1"/>
    </source>
</evidence>
<proteinExistence type="predicted"/>
<dbReference type="InterPro" id="IPR005368">
    <property type="entry name" value="UPF0175"/>
</dbReference>
<reference evidence="1 2" key="1">
    <citation type="submission" date="2022-01" db="EMBL/GenBank/DDBJ databases">
        <title>Mariniradius saccharolyticus sp. nov., isolated from sediment of a river.</title>
        <authorList>
            <person name="Liu H."/>
        </authorList>
    </citation>
    <scope>NUCLEOTIDE SEQUENCE [LARGE SCALE GENOMIC DNA]</scope>
    <source>
        <strain evidence="1 2">RY-2</strain>
    </source>
</reference>
<dbReference type="EMBL" id="JAKEVZ010000001">
    <property type="protein sequence ID" value="MCF1749622.1"/>
    <property type="molecule type" value="Genomic_DNA"/>
</dbReference>
<evidence type="ECO:0000313" key="2">
    <source>
        <dbReference type="Proteomes" id="UP001201449"/>
    </source>
</evidence>
<accession>A0ABS9BQ41</accession>
<keyword evidence="2" id="KW-1185">Reference proteome</keyword>
<protein>
    <submittedName>
        <fullName evidence="1">UPF0175 family protein</fullName>
    </submittedName>
</protein>
<dbReference type="Pfam" id="PF03683">
    <property type="entry name" value="UPF0175"/>
    <property type="match status" value="1"/>
</dbReference>
<sequence>MKHMTLTVPDHLNLNETETKRFLAAKLYESGKLSLGQAAELAGLSKIAFSEILSDYGVSLVNYPPTDVKKDAAQF</sequence>
<dbReference type="Proteomes" id="UP001201449">
    <property type="component" value="Unassembled WGS sequence"/>
</dbReference>
<gene>
    <name evidence="1" type="ORF">L0U89_00960</name>
</gene>
<comment type="caution">
    <text evidence="1">The sequence shown here is derived from an EMBL/GenBank/DDBJ whole genome shotgun (WGS) entry which is preliminary data.</text>
</comment>
<organism evidence="1 2">
    <name type="scientific">Mariniradius sediminis</name>
    <dbReference type="NCBI Taxonomy" id="2909237"/>
    <lineage>
        <taxon>Bacteria</taxon>
        <taxon>Pseudomonadati</taxon>
        <taxon>Bacteroidota</taxon>
        <taxon>Cytophagia</taxon>
        <taxon>Cytophagales</taxon>
        <taxon>Cyclobacteriaceae</taxon>
        <taxon>Mariniradius</taxon>
    </lineage>
</organism>
<name>A0ABS9BQ41_9BACT</name>